<sequence length="1130" mass="124103">MDISFSPRSQTLISCLSLLSTTTSSSSFVHLPLPSSIIRKEFPGCGSQRRPSGLRSRKRCRKLGFQFQSPRCLIQDSLGENSVLVAAAAVATFAAALQVMYSRQRRESSQFAIHEVPDVMVNVGLSESHHAEPIMYKENSTLARDQANVSPEICASDIKDAQLLKLQEIFSNTLSNEVQPASKLPAFILTDNASAKTTGTEEFECSSSEVHKIDALEKDDSGKKLPDLLPGKQRQAVGVSDAPDIIVEPTFRFCSSVLVEKKQAEINQDIELDCIVAKGSELRPSSCNGLMKQDAKAVYAYNKEMPEVRSISCFESLSAGPLHLILQDNNSSYSRLRHAVKFGGIHAKISPLSAEGQKPSACFNEGRTSKGEKIGKHHGFTRDMGRSLRHGNEDNANLSGFPEPNGNLVKGANYPSGYLRAYDRLLRDGSRLRDCVDLLESMERKGLLDMDKVIPLSCILSPVCLLIDFCQFFQVHHTSFLKACKSQKAVKEAFRFCKLIRNPSMSTFNMLLSVCASSQDFDGAFQVMLLIKDAGLKPDCKLYTTLISTCAKSGKVDAMFEIFHEMVNAGIEPNVNTYGALIDGCARAGQVAKAFGAYGIMRSKKVQPDRVVFNALITACGESGAVDRAFDVLAEMRAEPKPIDPDHVTIGALMKTCIQANQVDRAHEVYKMLHEYNIKGTPEVYTIAVKSCSQTCDLEFALRIYDDMERNGVVPDEMFLSTLIDVAGHAGKVDAAFRILQDAKNKGLQVGHVSYSSLMGACCNAKNWQKALELYEEIKAIKLLPTVSMLNALITSLCDGDQILKSVEVLDEVKKLGVCPNVITYSVLIVECEKAGEAELGFTLLGQAKTDGILPNLIMCRCLTGLCLRSFEKACSGGEPIVAFNYGRPQIDNKWTSLAIKVYRETISAGVKPTIEVFSQVLGCLQFPRDSSFRKKIIENLGISLDTSRCSNISSLLDGFGEYDTRSFSILEEAASLGVVSRVSFKESPILVDARKLEIHTVEVYLLTILKGLKHRLAAGARLPNITIVLPTEKTQIQSSEGEKTIIVAGRVGQAVGSLLRRLGVRYQGDESYGKMRITGLSLRRWFRPKLTGSTLARRPGEMIPTPTRLAKGIADQQRSIRNSNNLSFE</sequence>
<dbReference type="AlphaFoldDB" id="A0A8B8ZNU8"/>
<name>A0A8B8ZNU8_PHODC</name>
<dbReference type="Gene3D" id="1.25.40.10">
    <property type="entry name" value="Tetratricopeptide repeat domain"/>
    <property type="match status" value="3"/>
</dbReference>
<evidence type="ECO:0000256" key="2">
    <source>
        <dbReference type="PROSITE-ProRule" id="PRU00708"/>
    </source>
</evidence>
<evidence type="ECO:0000259" key="4">
    <source>
        <dbReference type="Pfam" id="PF17177"/>
    </source>
</evidence>
<evidence type="ECO:0000256" key="1">
    <source>
        <dbReference type="ARBA" id="ARBA00022737"/>
    </source>
</evidence>
<dbReference type="OrthoDB" id="185373at2759"/>
<dbReference type="FunFam" id="1.25.40.10:FF:000678">
    <property type="entry name" value="Pentatricopeptide repeat-containing protein MRL1 chloroplastic"/>
    <property type="match status" value="1"/>
</dbReference>
<dbReference type="InterPro" id="IPR002885">
    <property type="entry name" value="PPR_rpt"/>
</dbReference>
<dbReference type="InterPro" id="IPR053303">
    <property type="entry name" value="Chloroplast_PPR"/>
</dbReference>
<evidence type="ECO:0000313" key="6">
    <source>
        <dbReference type="RefSeq" id="XP_038973219.1"/>
    </source>
</evidence>
<dbReference type="Pfam" id="PF17177">
    <property type="entry name" value="PPR_long"/>
    <property type="match status" value="2"/>
</dbReference>
<evidence type="ECO:0000313" key="5">
    <source>
        <dbReference type="Proteomes" id="UP000228380"/>
    </source>
</evidence>
<feature type="repeat" description="PPR" evidence="2">
    <location>
        <begin position="539"/>
        <end position="573"/>
    </location>
</feature>
<protein>
    <submittedName>
        <fullName evidence="6">Pentatricopeptide repeat-containing protein MRL1, chloroplastic isoform X1</fullName>
    </submittedName>
</protein>
<dbReference type="InterPro" id="IPR011990">
    <property type="entry name" value="TPR-like_helical_dom_sf"/>
</dbReference>
<reference evidence="5" key="1">
    <citation type="journal article" date="2019" name="Nat. Commun.">
        <title>Genome-wide association mapping of date palm fruit traits.</title>
        <authorList>
            <person name="Hazzouri K.M."/>
            <person name="Gros-Balthazard M."/>
            <person name="Flowers J.M."/>
            <person name="Copetti D."/>
            <person name="Lemansour A."/>
            <person name="Lebrun M."/>
            <person name="Masmoudi K."/>
            <person name="Ferrand S."/>
            <person name="Dhar M.I."/>
            <person name="Fresquez Z.A."/>
            <person name="Rosas U."/>
            <person name="Zhang J."/>
            <person name="Talag J."/>
            <person name="Lee S."/>
            <person name="Kudrna D."/>
            <person name="Powell R.F."/>
            <person name="Leitch I.J."/>
            <person name="Krueger R.R."/>
            <person name="Wing R.A."/>
            <person name="Amiri K.M.A."/>
            <person name="Purugganan M.D."/>
        </authorList>
    </citation>
    <scope>NUCLEOTIDE SEQUENCE [LARGE SCALE GENOMIC DNA]</scope>
    <source>
        <strain evidence="5">cv. Khalas</strain>
    </source>
</reference>
<dbReference type="Proteomes" id="UP000228380">
    <property type="component" value="Chromosome 2"/>
</dbReference>
<feature type="compositionally biased region" description="Basic and acidic residues" evidence="3">
    <location>
        <begin position="373"/>
        <end position="393"/>
    </location>
</feature>
<feature type="repeat" description="PPR" evidence="2">
    <location>
        <begin position="821"/>
        <end position="855"/>
    </location>
</feature>
<gene>
    <name evidence="6" type="primary">LOC103715437</name>
</gene>
<dbReference type="FunFam" id="1.25.40.10:FF:000542">
    <property type="entry name" value="Pentatricopeptide repeat-containing protein MRL1, chloroplastic isoform X1"/>
    <property type="match status" value="1"/>
</dbReference>
<feature type="repeat" description="PPR" evidence="2">
    <location>
        <begin position="751"/>
        <end position="785"/>
    </location>
</feature>
<feature type="domain" description="PROP1-like PPR" evidence="4">
    <location>
        <begin position="685"/>
        <end position="847"/>
    </location>
</feature>
<feature type="repeat" description="PPR" evidence="2">
    <location>
        <begin position="504"/>
        <end position="538"/>
    </location>
</feature>
<feature type="repeat" description="PPR" evidence="2">
    <location>
        <begin position="681"/>
        <end position="715"/>
    </location>
</feature>
<feature type="repeat" description="PPR" evidence="2">
    <location>
        <begin position="786"/>
        <end position="820"/>
    </location>
</feature>
<dbReference type="PANTHER" id="PTHR47935:SF1">
    <property type="entry name" value="PENTATRICOPEPTIDE REPEAT-CONTAINING PROTEIN MRL1, CHLOROPLASTIC"/>
    <property type="match status" value="1"/>
</dbReference>
<dbReference type="PROSITE" id="PS51375">
    <property type="entry name" value="PPR"/>
    <property type="match status" value="8"/>
</dbReference>
<dbReference type="PANTHER" id="PTHR47935">
    <property type="entry name" value="PENTATRICOPEPTIDE REPEAT-CONTAINING PROTEIN MRL1, CHLOROPLASTIC"/>
    <property type="match status" value="1"/>
</dbReference>
<dbReference type="KEGG" id="pda:103715437"/>
<feature type="domain" description="PROP1-like PPR" evidence="4">
    <location>
        <begin position="505"/>
        <end position="638"/>
    </location>
</feature>
<feature type="region of interest" description="Disordered" evidence="3">
    <location>
        <begin position="373"/>
        <end position="403"/>
    </location>
</feature>
<keyword evidence="5" id="KW-1185">Reference proteome</keyword>
<evidence type="ECO:0000256" key="3">
    <source>
        <dbReference type="SAM" id="MobiDB-lite"/>
    </source>
</evidence>
<reference evidence="6" key="2">
    <citation type="submission" date="2025-08" db="UniProtKB">
        <authorList>
            <consortium name="RefSeq"/>
        </authorList>
    </citation>
    <scope>IDENTIFICATION</scope>
    <source>
        <tissue evidence="6">Young leaves</tissue>
    </source>
</reference>
<dbReference type="NCBIfam" id="TIGR00756">
    <property type="entry name" value="PPR"/>
    <property type="match status" value="5"/>
</dbReference>
<proteinExistence type="predicted"/>
<feature type="repeat" description="PPR" evidence="2">
    <location>
        <begin position="609"/>
        <end position="639"/>
    </location>
</feature>
<dbReference type="InterPro" id="IPR033443">
    <property type="entry name" value="PROP1-like_PPR_dom"/>
</dbReference>
<organism evidence="5 6">
    <name type="scientific">Phoenix dactylifera</name>
    <name type="common">Date palm</name>
    <dbReference type="NCBI Taxonomy" id="42345"/>
    <lineage>
        <taxon>Eukaryota</taxon>
        <taxon>Viridiplantae</taxon>
        <taxon>Streptophyta</taxon>
        <taxon>Embryophyta</taxon>
        <taxon>Tracheophyta</taxon>
        <taxon>Spermatophyta</taxon>
        <taxon>Magnoliopsida</taxon>
        <taxon>Liliopsida</taxon>
        <taxon>Arecaceae</taxon>
        <taxon>Coryphoideae</taxon>
        <taxon>Phoeniceae</taxon>
        <taxon>Phoenix</taxon>
    </lineage>
</organism>
<dbReference type="RefSeq" id="XP_038973219.1">
    <property type="nucleotide sequence ID" value="XM_039117291.1"/>
</dbReference>
<keyword evidence="1" id="KW-0677">Repeat</keyword>
<dbReference type="GeneID" id="103715437"/>
<feature type="repeat" description="PPR" evidence="2">
    <location>
        <begin position="574"/>
        <end position="608"/>
    </location>
</feature>
<accession>A0A8B8ZNU8</accession>